<dbReference type="InterPro" id="IPR002871">
    <property type="entry name" value="NIF_FeS_clus_asmbl_NifU_N"/>
</dbReference>
<evidence type="ECO:0000313" key="3">
    <source>
        <dbReference type="Proteomes" id="UP000798488"/>
    </source>
</evidence>
<evidence type="ECO:0000313" key="2">
    <source>
        <dbReference type="EMBL" id="KAF1083982.1"/>
    </source>
</evidence>
<accession>A0A9D3AWM1</accession>
<dbReference type="Pfam" id="PF01592">
    <property type="entry name" value="NifU_N"/>
    <property type="match status" value="1"/>
</dbReference>
<dbReference type="GO" id="GO:0016226">
    <property type="term" value="P:iron-sulfur cluster assembly"/>
    <property type="evidence" value="ECO:0007669"/>
    <property type="project" value="InterPro"/>
</dbReference>
<protein>
    <submittedName>
        <fullName evidence="2">NifU-like protein</fullName>
    </submittedName>
</protein>
<dbReference type="PANTHER" id="PTHR10093">
    <property type="entry name" value="IRON-SULFUR CLUSTER ASSEMBLY ENZYME NIFU HOMOLOG"/>
    <property type="match status" value="1"/>
</dbReference>
<sequence length="135" mass="14877">MIYSDRVLMHCLWPQNAYSMLDADAVGSYIEPSCEDALTFYIKIKDNCIQDISYLASGSCVSIATCSITSELAKGKCLDDALKITTEDIIEGLGGLPENKVHCSNLAVSALRNAINNYQRLTGTEDYYENSNTCR</sequence>
<gene>
    <name evidence="2" type="primary">nifU_3</name>
    <name evidence="2" type="ORF">SPSYN_02894</name>
</gene>
<evidence type="ECO:0000259" key="1">
    <source>
        <dbReference type="Pfam" id="PF01592"/>
    </source>
</evidence>
<proteinExistence type="predicted"/>
<dbReference type="Proteomes" id="UP000798488">
    <property type="component" value="Unassembled WGS sequence"/>
</dbReference>
<dbReference type="GO" id="GO:0051536">
    <property type="term" value="F:iron-sulfur cluster binding"/>
    <property type="evidence" value="ECO:0007669"/>
    <property type="project" value="InterPro"/>
</dbReference>
<comment type="caution">
    <text evidence="2">The sequence shown here is derived from an EMBL/GenBank/DDBJ whole genome shotgun (WGS) entry which is preliminary data.</text>
</comment>
<keyword evidence="3" id="KW-1185">Reference proteome</keyword>
<dbReference type="SUPFAM" id="SSF82649">
    <property type="entry name" value="SufE/NifU"/>
    <property type="match status" value="1"/>
</dbReference>
<dbReference type="OrthoDB" id="9804157at2"/>
<reference evidence="2" key="1">
    <citation type="submission" date="2016-02" db="EMBL/GenBank/DDBJ databases">
        <title>Draft Genome Sequence of Sporotomaculum syntrophicum Strain FB, a Syntrophic Benzoate Degrader.</title>
        <authorList>
            <person name="Nobu M.K."/>
            <person name="Narihiro T."/>
            <person name="Qiu Y.-L."/>
            <person name="Ohashi A."/>
            <person name="Liu W.-T."/>
            <person name="Yuji S."/>
        </authorList>
    </citation>
    <scope>NUCLEOTIDE SEQUENCE</scope>
    <source>
        <strain evidence="2">FB</strain>
    </source>
</reference>
<dbReference type="GO" id="GO:0005506">
    <property type="term" value="F:iron ion binding"/>
    <property type="evidence" value="ECO:0007669"/>
    <property type="project" value="InterPro"/>
</dbReference>
<dbReference type="EMBL" id="LSRS01000008">
    <property type="protein sequence ID" value="KAF1083982.1"/>
    <property type="molecule type" value="Genomic_DNA"/>
</dbReference>
<dbReference type="RefSeq" id="WP_161823161.1">
    <property type="nucleotide sequence ID" value="NZ_LSRS01000008.1"/>
</dbReference>
<organism evidence="2 3">
    <name type="scientific">Sporotomaculum syntrophicum</name>
    <dbReference type="NCBI Taxonomy" id="182264"/>
    <lineage>
        <taxon>Bacteria</taxon>
        <taxon>Bacillati</taxon>
        <taxon>Bacillota</taxon>
        <taxon>Clostridia</taxon>
        <taxon>Eubacteriales</taxon>
        <taxon>Desulfallaceae</taxon>
        <taxon>Sporotomaculum</taxon>
    </lineage>
</organism>
<name>A0A9D3AWM1_9FIRM</name>
<dbReference type="AlphaFoldDB" id="A0A9D3AWM1"/>
<dbReference type="Gene3D" id="3.90.1010.10">
    <property type="match status" value="1"/>
</dbReference>
<feature type="domain" description="NIF system FeS cluster assembly NifU N-terminal" evidence="1">
    <location>
        <begin position="3"/>
        <end position="121"/>
    </location>
</feature>